<organism evidence="2 3">
    <name type="scientific">Cirrhinus mrigala</name>
    <name type="common">Mrigala</name>
    <dbReference type="NCBI Taxonomy" id="683832"/>
    <lineage>
        <taxon>Eukaryota</taxon>
        <taxon>Metazoa</taxon>
        <taxon>Chordata</taxon>
        <taxon>Craniata</taxon>
        <taxon>Vertebrata</taxon>
        <taxon>Euteleostomi</taxon>
        <taxon>Actinopterygii</taxon>
        <taxon>Neopterygii</taxon>
        <taxon>Teleostei</taxon>
        <taxon>Ostariophysi</taxon>
        <taxon>Cypriniformes</taxon>
        <taxon>Cyprinidae</taxon>
        <taxon>Labeoninae</taxon>
        <taxon>Labeonini</taxon>
        <taxon>Cirrhinus</taxon>
    </lineage>
</organism>
<dbReference type="PROSITE" id="PS50041">
    <property type="entry name" value="C_TYPE_LECTIN_2"/>
    <property type="match status" value="1"/>
</dbReference>
<dbReference type="Proteomes" id="UP001529510">
    <property type="component" value="Unassembled WGS sequence"/>
</dbReference>
<feature type="domain" description="C-type lectin" evidence="1">
    <location>
        <begin position="1"/>
        <end position="84"/>
    </location>
</feature>
<dbReference type="PANTHER" id="PTHR45784">
    <property type="entry name" value="C-TYPE LECTIN DOMAIN FAMILY 20 MEMBER A-RELATED"/>
    <property type="match status" value="1"/>
</dbReference>
<gene>
    <name evidence="2" type="ORF">M9458_008733</name>
</gene>
<dbReference type="Pfam" id="PF00059">
    <property type="entry name" value="Lectin_C"/>
    <property type="match status" value="1"/>
</dbReference>
<dbReference type="EMBL" id="JAMKFB020000004">
    <property type="protein sequence ID" value="KAL0195161.1"/>
    <property type="molecule type" value="Genomic_DNA"/>
</dbReference>
<dbReference type="InterPro" id="IPR016187">
    <property type="entry name" value="CTDL_fold"/>
</dbReference>
<comment type="caution">
    <text evidence="2">The sequence shown here is derived from an EMBL/GenBank/DDBJ whole genome shotgun (WGS) entry which is preliminary data.</text>
</comment>
<sequence>MNWRDAQSYCRQNHIDLVSVRNQNENQQTLIWITRLDRDSSFRYWRSDQPDDYRRGEDCAAAELNGQGRWHDCLCTKQYPFVCHEDKLILIKENLTQNHVDLVSVHTEEIQHGVMNVVKRASTAAVWLGLHNYCSMNISCAITAGLQGMERHGKTAASRTEKEQFSLEEISAGSAFLNLTNSTSSAADIKSEEHTNVFTYFS</sequence>
<evidence type="ECO:0000259" key="1">
    <source>
        <dbReference type="PROSITE" id="PS50041"/>
    </source>
</evidence>
<proteinExistence type="predicted"/>
<dbReference type="InterPro" id="IPR016186">
    <property type="entry name" value="C-type_lectin-like/link_sf"/>
</dbReference>
<accession>A0ABD0R9H9</accession>
<dbReference type="AlphaFoldDB" id="A0ABD0R9H9"/>
<name>A0ABD0R9H9_CIRMR</name>
<dbReference type="SUPFAM" id="SSF56436">
    <property type="entry name" value="C-type lectin-like"/>
    <property type="match status" value="1"/>
</dbReference>
<keyword evidence="3" id="KW-1185">Reference proteome</keyword>
<dbReference type="InterPro" id="IPR001304">
    <property type="entry name" value="C-type_lectin-like"/>
</dbReference>
<dbReference type="PANTHER" id="PTHR45784:SF3">
    <property type="entry name" value="C-TYPE LECTIN DOMAIN FAMILY 4 MEMBER K-LIKE-RELATED"/>
    <property type="match status" value="1"/>
</dbReference>
<protein>
    <recommendedName>
        <fullName evidence="1">C-type lectin domain-containing protein</fullName>
    </recommendedName>
</protein>
<reference evidence="2 3" key="1">
    <citation type="submission" date="2024-05" db="EMBL/GenBank/DDBJ databases">
        <title>Genome sequencing and assembly of Indian major carp, Cirrhinus mrigala (Hamilton, 1822).</title>
        <authorList>
            <person name="Mohindra V."/>
            <person name="Chowdhury L.M."/>
            <person name="Lal K."/>
            <person name="Jena J.K."/>
        </authorList>
    </citation>
    <scope>NUCLEOTIDE SEQUENCE [LARGE SCALE GENOMIC DNA]</scope>
    <source>
        <strain evidence="2">CM1030</strain>
        <tissue evidence="2">Blood</tissue>
    </source>
</reference>
<dbReference type="Gene3D" id="3.10.100.10">
    <property type="entry name" value="Mannose-Binding Protein A, subunit A"/>
    <property type="match status" value="1"/>
</dbReference>
<evidence type="ECO:0000313" key="3">
    <source>
        <dbReference type="Proteomes" id="UP001529510"/>
    </source>
</evidence>
<evidence type="ECO:0000313" key="2">
    <source>
        <dbReference type="EMBL" id="KAL0195161.1"/>
    </source>
</evidence>